<evidence type="ECO:0000256" key="5">
    <source>
        <dbReference type="RuleBase" id="RU004508"/>
    </source>
</evidence>
<evidence type="ECO:0000256" key="2">
    <source>
        <dbReference type="ARBA" id="ARBA00037999"/>
    </source>
</evidence>
<dbReference type="Gene3D" id="3.90.1150.10">
    <property type="entry name" value="Aspartate Aminotransferase, domain 1"/>
    <property type="match status" value="1"/>
</dbReference>
<dbReference type="GO" id="GO:0008483">
    <property type="term" value="F:transaminase activity"/>
    <property type="evidence" value="ECO:0007669"/>
    <property type="project" value="TreeGrafter"/>
</dbReference>
<evidence type="ECO:0000313" key="6">
    <source>
        <dbReference type="EMBL" id="CDX03477.1"/>
    </source>
</evidence>
<gene>
    <name evidence="6" type="ORF">DPCES_3591</name>
</gene>
<dbReference type="EMBL" id="LK996017">
    <property type="protein sequence ID" value="CDX03477.1"/>
    <property type="molecule type" value="Genomic_DNA"/>
</dbReference>
<dbReference type="PATRIC" id="fig|49338.4.peg.3856"/>
<reference evidence="6" key="1">
    <citation type="submission" date="2014-07" db="EMBL/GenBank/DDBJ databases">
        <authorList>
            <person name="Hornung V.Bastian."/>
        </authorList>
    </citation>
    <scope>NUCLEOTIDE SEQUENCE</scope>
    <source>
        <strain evidence="6">PCE-S</strain>
    </source>
</reference>
<name>A0A098B546_DESHA</name>
<dbReference type="Gene3D" id="3.40.640.10">
    <property type="entry name" value="Type I PLP-dependent aspartate aminotransferase-like (Major domain)"/>
    <property type="match status" value="1"/>
</dbReference>
<dbReference type="PANTHER" id="PTHR30244:SF36">
    <property type="entry name" value="3-OXO-GLUCOSE-6-PHOSPHATE:GLUTAMATE AMINOTRANSFERASE"/>
    <property type="match status" value="1"/>
</dbReference>
<evidence type="ECO:0000256" key="4">
    <source>
        <dbReference type="PIRSR" id="PIRSR000390-2"/>
    </source>
</evidence>
<dbReference type="CDD" id="cd00616">
    <property type="entry name" value="AHBA_syn"/>
    <property type="match status" value="1"/>
</dbReference>
<dbReference type="SUPFAM" id="SSF53383">
    <property type="entry name" value="PLP-dependent transferases"/>
    <property type="match status" value="1"/>
</dbReference>
<dbReference type="FunFam" id="3.40.640.10:FF:000089">
    <property type="entry name" value="Aminotransferase, DegT/DnrJ/EryC1/StrS family"/>
    <property type="match status" value="1"/>
</dbReference>
<evidence type="ECO:0000256" key="1">
    <source>
        <dbReference type="ARBA" id="ARBA00022898"/>
    </source>
</evidence>
<proteinExistence type="inferred from homology"/>
<dbReference type="AlphaFoldDB" id="A0A098B546"/>
<feature type="active site" description="Proton acceptor" evidence="3">
    <location>
        <position position="186"/>
    </location>
</feature>
<accession>A0A098B546</accession>
<dbReference type="InterPro" id="IPR015421">
    <property type="entry name" value="PyrdxlP-dep_Trfase_major"/>
</dbReference>
<keyword evidence="1 4" id="KW-0663">Pyridoxal phosphate</keyword>
<sequence>MSIPLLDLKAQYLSIKEEIDQAVLAVLDSSKFIFGPEMKRFEEEMALYCGTKHAIAVGNGTDALVIALKACGIAPGDEVITSPFTFFASAEAIAQVGATPVFVDVDPRTLNMDEAKLEEKITPRTKGIIPVHIFGQMADMDPILALAQKHQLKVIEDAAQAIGAEYKGHKAGTLGDAGTFSFFPTKNLGGYGDGGMIVTNDDALAEEARMLRFHGCQTKYYHDEIGYNSRLDELQAAILRVKFRYIDQWNQTRAEKAAVYHQLLAPLADTHQVILPFTDGENKHVFHLYVVRTAQREKLMAALTERGVANAVYYPVPLHLQKALAYLGYQAGDFPIAEEACEQALAIPCYPELTQEQQEEIAVILLKMLG</sequence>
<organism evidence="6">
    <name type="scientific">Desulfitobacterium hafniense</name>
    <name type="common">Desulfitobacterium frappieri</name>
    <dbReference type="NCBI Taxonomy" id="49338"/>
    <lineage>
        <taxon>Bacteria</taxon>
        <taxon>Bacillati</taxon>
        <taxon>Bacillota</taxon>
        <taxon>Clostridia</taxon>
        <taxon>Eubacteriales</taxon>
        <taxon>Desulfitobacteriaceae</taxon>
        <taxon>Desulfitobacterium</taxon>
    </lineage>
</organism>
<dbReference type="PIRSF" id="PIRSF000390">
    <property type="entry name" value="PLP_StrS"/>
    <property type="match status" value="1"/>
</dbReference>
<dbReference type="Pfam" id="PF01041">
    <property type="entry name" value="DegT_DnrJ_EryC1"/>
    <property type="match status" value="1"/>
</dbReference>
<dbReference type="RefSeq" id="WP_208926069.1">
    <property type="nucleotide sequence ID" value="NZ_LK996017.1"/>
</dbReference>
<evidence type="ECO:0000256" key="3">
    <source>
        <dbReference type="PIRSR" id="PIRSR000390-1"/>
    </source>
</evidence>
<comment type="similarity">
    <text evidence="2 5">Belongs to the DegT/DnrJ/EryC1 family.</text>
</comment>
<dbReference type="GO" id="GO:0030170">
    <property type="term" value="F:pyridoxal phosphate binding"/>
    <property type="evidence" value="ECO:0007669"/>
    <property type="project" value="UniProtKB-ARBA"/>
</dbReference>
<dbReference type="GO" id="GO:0000271">
    <property type="term" value="P:polysaccharide biosynthetic process"/>
    <property type="evidence" value="ECO:0007669"/>
    <property type="project" value="TreeGrafter"/>
</dbReference>
<protein>
    <submittedName>
        <fullName evidence="6">Pleiotropic regulatory protein</fullName>
    </submittedName>
</protein>
<dbReference type="InterPro" id="IPR000653">
    <property type="entry name" value="DegT/StrS_aminotransferase"/>
</dbReference>
<dbReference type="InterPro" id="IPR015422">
    <property type="entry name" value="PyrdxlP-dep_Trfase_small"/>
</dbReference>
<dbReference type="PANTHER" id="PTHR30244">
    <property type="entry name" value="TRANSAMINASE"/>
    <property type="match status" value="1"/>
</dbReference>
<dbReference type="InterPro" id="IPR015424">
    <property type="entry name" value="PyrdxlP-dep_Trfase"/>
</dbReference>
<feature type="modified residue" description="N6-(pyridoxal phosphate)lysine" evidence="4">
    <location>
        <position position="186"/>
    </location>
</feature>